<proteinExistence type="predicted"/>
<dbReference type="AlphaFoldDB" id="A0A645JT99"/>
<accession>A0A645JT99</accession>
<reference evidence="1" key="1">
    <citation type="submission" date="2019-08" db="EMBL/GenBank/DDBJ databases">
        <authorList>
            <person name="Kucharzyk K."/>
            <person name="Murdoch R.W."/>
            <person name="Higgins S."/>
            <person name="Loffler F."/>
        </authorList>
    </citation>
    <scope>NUCLEOTIDE SEQUENCE</scope>
</reference>
<organism evidence="1">
    <name type="scientific">bioreactor metagenome</name>
    <dbReference type="NCBI Taxonomy" id="1076179"/>
    <lineage>
        <taxon>unclassified sequences</taxon>
        <taxon>metagenomes</taxon>
        <taxon>ecological metagenomes</taxon>
    </lineage>
</organism>
<dbReference type="EMBL" id="VSSQ01140670">
    <property type="protein sequence ID" value="MPN62533.1"/>
    <property type="molecule type" value="Genomic_DNA"/>
</dbReference>
<evidence type="ECO:0000313" key="1">
    <source>
        <dbReference type="EMBL" id="MPN62533.1"/>
    </source>
</evidence>
<sequence length="78" mass="8477">MIIKNLFIETLPKGCLNEDFSIISGRAFQTNETTAAVTRPSTIPIARWIGCIKIAKLAKGNSVFPENNVSTTTLKAPI</sequence>
<name>A0A645JT99_9ZZZZ</name>
<comment type="caution">
    <text evidence="1">The sequence shown here is derived from an EMBL/GenBank/DDBJ whole genome shotgun (WGS) entry which is preliminary data.</text>
</comment>
<protein>
    <submittedName>
        <fullName evidence="1">Uncharacterized protein</fullName>
    </submittedName>
</protein>
<gene>
    <name evidence="1" type="ORF">SDC9_210282</name>
</gene>